<dbReference type="InterPro" id="IPR015365">
    <property type="entry name" value="Elong-fact-P_C"/>
</dbReference>
<dbReference type="Gene3D" id="2.40.50.140">
    <property type="entry name" value="Nucleic acid-binding proteins"/>
    <property type="match status" value="2"/>
</dbReference>
<keyword evidence="5 8" id="KW-0251">Elongation factor</keyword>
<dbReference type="Gene3D" id="2.30.30.30">
    <property type="match status" value="1"/>
</dbReference>
<dbReference type="PANTHER" id="PTHR30053:SF12">
    <property type="entry name" value="ELONGATION FACTOR P (EF-P) FAMILY PROTEIN"/>
    <property type="match status" value="1"/>
</dbReference>
<evidence type="ECO:0000256" key="6">
    <source>
        <dbReference type="ARBA" id="ARBA00022917"/>
    </source>
</evidence>
<dbReference type="Pfam" id="PF01132">
    <property type="entry name" value="EFP"/>
    <property type="match status" value="1"/>
</dbReference>
<comment type="similarity">
    <text evidence="3 8 10">Belongs to the elongation factor P family.</text>
</comment>
<dbReference type="InterPro" id="IPR020599">
    <property type="entry name" value="Transl_elong_fac_P/YeiP"/>
</dbReference>
<dbReference type="SMART" id="SM00841">
    <property type="entry name" value="Elong-fact-P_C"/>
    <property type="match status" value="1"/>
</dbReference>
<evidence type="ECO:0000256" key="5">
    <source>
        <dbReference type="ARBA" id="ARBA00022768"/>
    </source>
</evidence>
<accession>A0A0C1C6L0</accession>
<dbReference type="PANTHER" id="PTHR30053">
    <property type="entry name" value="ELONGATION FACTOR P"/>
    <property type="match status" value="1"/>
</dbReference>
<name>A0A0C1C6L0_9BACT</name>
<dbReference type="CDD" id="cd04470">
    <property type="entry name" value="S1_EF-P_repeat_1"/>
    <property type="match status" value="1"/>
</dbReference>
<feature type="domain" description="Translation elongation factor P/YeiP central" evidence="12">
    <location>
        <begin position="71"/>
        <end position="125"/>
    </location>
</feature>
<evidence type="ECO:0000256" key="4">
    <source>
        <dbReference type="ARBA" id="ARBA00022490"/>
    </source>
</evidence>
<dbReference type="GO" id="GO:0003746">
    <property type="term" value="F:translation elongation factor activity"/>
    <property type="evidence" value="ECO:0007669"/>
    <property type="project" value="UniProtKB-UniRule"/>
</dbReference>
<keyword evidence="4 8" id="KW-0963">Cytoplasm</keyword>
<comment type="function">
    <text evidence="7 8">Involved in peptide bond synthesis. Stimulates efficient translation and peptide-bond synthesis on native or reconstituted 70S ribosomes in vitro. Probably functions indirectly by altering the affinity of the ribosome for aminoacyl-tRNA, thus increasing their reactivity as acceptors for peptidyl transferase.</text>
</comment>
<protein>
    <recommendedName>
        <fullName evidence="8 9">Elongation factor P</fullName>
        <shortName evidence="8">EF-P</shortName>
    </recommendedName>
</protein>
<dbReference type="HAMAP" id="MF_00141">
    <property type="entry name" value="EF_P"/>
    <property type="match status" value="1"/>
</dbReference>
<dbReference type="PIRSF" id="PIRSF005901">
    <property type="entry name" value="EF-P"/>
    <property type="match status" value="1"/>
</dbReference>
<keyword evidence="6 8" id="KW-0648">Protein biosynthesis</keyword>
<evidence type="ECO:0000313" key="13">
    <source>
        <dbReference type="EMBL" id="KIA76780.1"/>
    </source>
</evidence>
<dbReference type="Pfam" id="PF09285">
    <property type="entry name" value="Elong-fact-P_C"/>
    <property type="match status" value="1"/>
</dbReference>
<dbReference type="InterPro" id="IPR001059">
    <property type="entry name" value="Transl_elong_P/YeiP_cen"/>
</dbReference>
<dbReference type="PATRIC" id="fig|83552.4.peg.2143"/>
<evidence type="ECO:0000259" key="11">
    <source>
        <dbReference type="SMART" id="SM00841"/>
    </source>
</evidence>
<dbReference type="SUPFAM" id="SSF50104">
    <property type="entry name" value="Translation proteins SH3-like domain"/>
    <property type="match status" value="1"/>
</dbReference>
<dbReference type="InterPro" id="IPR014722">
    <property type="entry name" value="Rib_uL2_dom2"/>
</dbReference>
<dbReference type="FunFam" id="2.40.50.140:FF:000004">
    <property type="entry name" value="Elongation factor P"/>
    <property type="match status" value="1"/>
</dbReference>
<evidence type="ECO:0000256" key="2">
    <source>
        <dbReference type="ARBA" id="ARBA00004815"/>
    </source>
</evidence>
<comment type="caution">
    <text evidence="13">The sequence shown here is derived from an EMBL/GenBank/DDBJ whole genome shotgun (WGS) entry which is preliminary data.</text>
</comment>
<dbReference type="InterPro" id="IPR011768">
    <property type="entry name" value="Transl_elongation_fac_P"/>
</dbReference>
<evidence type="ECO:0000256" key="9">
    <source>
        <dbReference type="NCBIfam" id="TIGR00038"/>
    </source>
</evidence>
<dbReference type="NCBIfam" id="TIGR00038">
    <property type="entry name" value="efp"/>
    <property type="match status" value="1"/>
</dbReference>
<dbReference type="InterPro" id="IPR012340">
    <property type="entry name" value="NA-bd_OB-fold"/>
</dbReference>
<dbReference type="SUPFAM" id="SSF50249">
    <property type="entry name" value="Nucleic acid-binding proteins"/>
    <property type="match status" value="2"/>
</dbReference>
<dbReference type="UniPathway" id="UPA00345"/>
<dbReference type="Pfam" id="PF08207">
    <property type="entry name" value="EFP_N"/>
    <property type="match status" value="1"/>
</dbReference>
<dbReference type="InterPro" id="IPR013852">
    <property type="entry name" value="Transl_elong_P/YeiP_CS"/>
</dbReference>
<evidence type="ECO:0000256" key="10">
    <source>
        <dbReference type="RuleBase" id="RU004389"/>
    </source>
</evidence>
<dbReference type="NCBIfam" id="NF001810">
    <property type="entry name" value="PRK00529.1"/>
    <property type="match status" value="1"/>
</dbReference>
<evidence type="ECO:0000256" key="1">
    <source>
        <dbReference type="ARBA" id="ARBA00004496"/>
    </source>
</evidence>
<proteinExistence type="inferred from homology"/>
<comment type="pathway">
    <text evidence="2 8">Protein biosynthesis; polypeptide chain elongation.</text>
</comment>
<dbReference type="SMART" id="SM01185">
    <property type="entry name" value="EFP"/>
    <property type="match status" value="1"/>
</dbReference>
<dbReference type="AlphaFoldDB" id="A0A0C1C6L0"/>
<comment type="subcellular location">
    <subcellularLocation>
        <location evidence="1 8">Cytoplasm</location>
    </subcellularLocation>
</comment>
<evidence type="ECO:0000313" key="14">
    <source>
        <dbReference type="Proteomes" id="UP000031307"/>
    </source>
</evidence>
<dbReference type="FunFam" id="2.40.50.140:FF:000009">
    <property type="entry name" value="Elongation factor P"/>
    <property type="match status" value="1"/>
</dbReference>
<evidence type="ECO:0000256" key="8">
    <source>
        <dbReference type="HAMAP-Rule" id="MF_00141"/>
    </source>
</evidence>
<dbReference type="InterPro" id="IPR008991">
    <property type="entry name" value="Translation_prot_SH3-like_sf"/>
</dbReference>
<evidence type="ECO:0000256" key="3">
    <source>
        <dbReference type="ARBA" id="ARBA00009479"/>
    </source>
</evidence>
<dbReference type="Proteomes" id="UP000031307">
    <property type="component" value="Unassembled WGS sequence"/>
</dbReference>
<evidence type="ECO:0000259" key="12">
    <source>
        <dbReference type="SMART" id="SM01185"/>
    </source>
</evidence>
<evidence type="ECO:0000256" key="7">
    <source>
        <dbReference type="ARBA" id="ARBA00025469"/>
    </source>
</evidence>
<reference evidence="13 14" key="1">
    <citation type="journal article" date="2014" name="Mol. Biol. Evol.">
        <title>Massive expansion of Ubiquitination-related gene families within the Chlamydiae.</title>
        <authorList>
            <person name="Domman D."/>
            <person name="Collingro A."/>
            <person name="Lagkouvardos I."/>
            <person name="Gehre L."/>
            <person name="Weinmaier T."/>
            <person name="Rattei T."/>
            <person name="Subtil A."/>
            <person name="Horn M."/>
        </authorList>
    </citation>
    <scope>NUCLEOTIDE SEQUENCE [LARGE SCALE GENOMIC DNA]</scope>
    <source>
        <strain evidence="13 14">OEW1</strain>
    </source>
</reference>
<organism evidence="13 14">
    <name type="scientific">Parachlamydia acanthamoebae</name>
    <dbReference type="NCBI Taxonomy" id="83552"/>
    <lineage>
        <taxon>Bacteria</taxon>
        <taxon>Pseudomonadati</taxon>
        <taxon>Chlamydiota</taxon>
        <taxon>Chlamydiia</taxon>
        <taxon>Parachlamydiales</taxon>
        <taxon>Parachlamydiaceae</taxon>
        <taxon>Parachlamydia</taxon>
    </lineage>
</organism>
<dbReference type="CDD" id="cd05794">
    <property type="entry name" value="S1_EF-P_repeat_2"/>
    <property type="match status" value="1"/>
</dbReference>
<dbReference type="GO" id="GO:0043043">
    <property type="term" value="P:peptide biosynthetic process"/>
    <property type="evidence" value="ECO:0007669"/>
    <property type="project" value="InterPro"/>
</dbReference>
<dbReference type="EMBL" id="JSAM01000106">
    <property type="protein sequence ID" value="KIA76780.1"/>
    <property type="molecule type" value="Genomic_DNA"/>
</dbReference>
<dbReference type="FunFam" id="2.30.30.30:FF:000003">
    <property type="entry name" value="Elongation factor P"/>
    <property type="match status" value="1"/>
</dbReference>
<gene>
    <name evidence="13" type="primary">efp2</name>
    <name evidence="8" type="synonym">efp</name>
    <name evidence="13" type="ORF">DB43_HK00530</name>
</gene>
<dbReference type="PROSITE" id="PS01275">
    <property type="entry name" value="EFP"/>
    <property type="match status" value="1"/>
</dbReference>
<dbReference type="InterPro" id="IPR013185">
    <property type="entry name" value="Transl_elong_KOW-like"/>
</dbReference>
<dbReference type="GO" id="GO:0005829">
    <property type="term" value="C:cytosol"/>
    <property type="evidence" value="ECO:0007669"/>
    <property type="project" value="UniProtKB-ARBA"/>
</dbReference>
<sequence>MFMAYVSTNEFKQGLKIEVEGQPYTIVANEFVKPGKGQAFNRVRLKHLMTGRVIERTVKSGDKFELADVVESEMRMLYKESDGVVFMDDKTFEQIKIANQNIGDTMDWLMEDILYEIIFYKGEPVTVEPPTFMEMEIVETSPGIRGDTSGRVLKPAVTASGAKVQVPIFIDQGEIVKVDTRTGEYVSRASS</sequence>
<feature type="domain" description="Elongation factor P C-terminal" evidence="11">
    <location>
        <begin position="133"/>
        <end position="188"/>
    </location>
</feature>